<proteinExistence type="predicted"/>
<evidence type="ECO:0000256" key="1">
    <source>
        <dbReference type="SAM" id="SignalP"/>
    </source>
</evidence>
<keyword evidence="1" id="KW-0732">Signal</keyword>
<sequence length="192" mass="20670">MRVALLAATLAAQAAGAAPRPSDDWLVMLRWQAMPTAAAATDRHWTTKPATAAAAPPTDWPALRLRPGASASWRQDRWHLDTDTAAGWTPQGPVLYAAERRSPELQSLSLQALPSRRSAELNLAWSVSWPRPDANGGHEARGTLSLPPGRWVTVAEWAPTGACAAALNGERCWSTTSDAAAGWRLQVRAERP</sequence>
<dbReference type="EMBL" id="JAGQDE010000007">
    <property type="protein sequence ID" value="MBQ0959216.1"/>
    <property type="molecule type" value="Genomic_DNA"/>
</dbReference>
<reference evidence="2" key="1">
    <citation type="submission" date="2021-04" db="EMBL/GenBank/DDBJ databases">
        <title>The genome sequence of Ideonella sp. 4Y11.</title>
        <authorList>
            <person name="Liu Y."/>
        </authorList>
    </citation>
    <scope>NUCLEOTIDE SEQUENCE</scope>
    <source>
        <strain evidence="2">4Y11</strain>
    </source>
</reference>
<name>A0A941BFX2_9BURK</name>
<feature type="chain" id="PRO_5037597932" description="Secreted protein" evidence="1">
    <location>
        <begin position="18"/>
        <end position="192"/>
    </location>
</feature>
<evidence type="ECO:0000313" key="2">
    <source>
        <dbReference type="EMBL" id="MBQ0959216.1"/>
    </source>
</evidence>
<dbReference type="RefSeq" id="WP_210801733.1">
    <property type="nucleotide sequence ID" value="NZ_JAGQDE010000007.1"/>
</dbReference>
<protein>
    <recommendedName>
        <fullName evidence="4">Secreted protein</fullName>
    </recommendedName>
</protein>
<keyword evidence="3" id="KW-1185">Reference proteome</keyword>
<evidence type="ECO:0000313" key="3">
    <source>
        <dbReference type="Proteomes" id="UP000678374"/>
    </source>
</evidence>
<organism evidence="2 3">
    <name type="scientific">Ideonella aquatica</name>
    <dbReference type="NCBI Taxonomy" id="2824119"/>
    <lineage>
        <taxon>Bacteria</taxon>
        <taxon>Pseudomonadati</taxon>
        <taxon>Pseudomonadota</taxon>
        <taxon>Betaproteobacteria</taxon>
        <taxon>Burkholderiales</taxon>
        <taxon>Sphaerotilaceae</taxon>
        <taxon>Ideonella</taxon>
    </lineage>
</organism>
<gene>
    <name evidence="2" type="ORF">KAK06_09625</name>
</gene>
<comment type="caution">
    <text evidence="2">The sequence shown here is derived from an EMBL/GenBank/DDBJ whole genome shotgun (WGS) entry which is preliminary data.</text>
</comment>
<feature type="signal peptide" evidence="1">
    <location>
        <begin position="1"/>
        <end position="17"/>
    </location>
</feature>
<dbReference type="Proteomes" id="UP000678374">
    <property type="component" value="Unassembled WGS sequence"/>
</dbReference>
<dbReference type="AlphaFoldDB" id="A0A941BFX2"/>
<accession>A0A941BFX2</accession>
<evidence type="ECO:0008006" key="4">
    <source>
        <dbReference type="Google" id="ProtNLM"/>
    </source>
</evidence>